<accession>A0ACC2XVP0</accession>
<evidence type="ECO:0000313" key="2">
    <source>
        <dbReference type="Proteomes" id="UP001234202"/>
    </source>
</evidence>
<proteinExistence type="predicted"/>
<reference evidence="1" key="1">
    <citation type="submission" date="2023-04" db="EMBL/GenBank/DDBJ databases">
        <title>Draft Genome sequencing of Naganishia species isolated from polar environments using Oxford Nanopore Technology.</title>
        <authorList>
            <person name="Leo P."/>
            <person name="Venkateswaran K."/>
        </authorList>
    </citation>
    <scope>NUCLEOTIDE SEQUENCE</scope>
    <source>
        <strain evidence="1">DBVPG 5303</strain>
    </source>
</reference>
<dbReference type="EMBL" id="JASBWV010000001">
    <property type="protein sequence ID" value="KAJ9127963.1"/>
    <property type="molecule type" value="Genomic_DNA"/>
</dbReference>
<keyword evidence="2" id="KW-1185">Reference proteome</keyword>
<sequence length="1550" mass="168951">MSAKSFASTLIETPALHQTMASFPQTLEVSVEDEEAEAGSFSPDEDLLHDDPHLGVRHGGGKSQPGASSTTRKTVSEMKRRFENDLQDASDQNTQQTFEMTKIPSLQGNLYTPRLVLKADTFDTPPTTLDPQPEQVLMDVTSSAANKKQAPKEDLQGLGLGITCLNQEVGTSTSWQADRKRLETSISEAESIGAKNVAGKCIDHGFNARKVSDLQTQLHPSSSSFSDLTEVPNRNAELAKTSANGMLLDTNSPKSLPTISSTREQEHALPSILSRTGSPFRETSKTTISPSQSILNLSQKGLASERRKLWEASSVGGGIGHTSLRLHQRLACNSTSRKTIISESQENQLQSDGPDDCSRRESFKPNNLIGTPPIRIHAVEADSCQPASAGKQTAQQYGVNAPSDNLTASKFPSTNKPSGTLSSSGSFGHMPARRPVPLVLASVSEGFQRSPSHTSSFKNLVTTPPVSAVPASTGSMSSVYPMKRTVYNASLSPRPISNTTDVNKLEVKNDANDLLESSDRVMRDRHNSPYYTSSYVQDKPSDRKPTTPDWTASNTSADLGANSEPTAVESPFRSKSQVGASSVRHTQAHPSPDATDDYRRLQLKDLPYIQEPTSHHVQPNMSYFNYRTGVELSDTPLPAHSGPFSLAKTYTDWDTPLSSGAYAIPMSPEMNEGSTAPTATNKLYSSSPLSKSPGKRFVGKMVDVAKKAVPAGMKYRAGNLNRLMSNDRLFLAGSMAKDRLPPHHLPAISHAQSLMERQEVQDLQPHWGNELYGPTVPTQETIAASTADLECGFPEIPKERELPPIPQGQVIHIEDSTTDAGSADEAQLWTTEEEVSSQQPEKGRETNDLVSIDTEGAGVAAVERLRPLEHHLADLSPILESDEAPSDLPKPHVASHGQARPGEKNRGGLLKDVPSVIQDERGLSVFRSRQAMMRQPGRLTTPAPLAGVIYTIADVIPPSELAPPNGFNSLRSPMTVADEAPQREIEPLRLARRSQQITTPTMENGIEQVVLDTSPTKTERLRKVADWAQGAAIAPPPPANDPRNASQEAALYRDEDRLDIRTESPPADGVSTPIIHSSRALLPSAATDFPLKAQSRRVSYDTIHFSEDRFLEATVPVSGPEEEFSNVGDDQAAFLPLDNMVIEQPYLPESLPHRTLRDSETHPLPFETPNPSLQAGTQSIQKPTDATQANGASEEALVLDKDQTSQILAKTDIVLDIMTAIQEKLESFPQAGKFEDEEQATIKELGQKVETPGTADGALNEQVSSWFQTRDVYNLDELNTWTQDIKQQVSTDIGGLQQNMGNVLQAAEALHSQNARLQRELGIRSPGNENTEEVQGLDLRSRLDELTGMMSHILSTSDTQGLVAGRMDRMVEALGVIQSKPDPLPSITTEEMTAIIERENQKHVALLRSIAMDLVKDMQNERGRMVQELSAATAVEVQRHVTHMTAQLNETRQELELIEIRRKEAEETIADLLRLQSRYKGPTSPPMSQPKPMAHVPQGVPHATFPGAFPMPTTPSRAQRQAPPPAMLTPSGGRVSTRPLPTPSPRPLMH</sequence>
<name>A0ACC2XVP0_9TREE</name>
<dbReference type="Proteomes" id="UP001234202">
    <property type="component" value="Unassembled WGS sequence"/>
</dbReference>
<protein>
    <submittedName>
        <fullName evidence="1">Uncharacterized protein</fullName>
    </submittedName>
</protein>
<evidence type="ECO:0000313" key="1">
    <source>
        <dbReference type="EMBL" id="KAJ9127963.1"/>
    </source>
</evidence>
<comment type="caution">
    <text evidence="1">The sequence shown here is derived from an EMBL/GenBank/DDBJ whole genome shotgun (WGS) entry which is preliminary data.</text>
</comment>
<organism evidence="1 2">
    <name type="scientific">Naganishia onofrii</name>
    <dbReference type="NCBI Taxonomy" id="1851511"/>
    <lineage>
        <taxon>Eukaryota</taxon>
        <taxon>Fungi</taxon>
        <taxon>Dikarya</taxon>
        <taxon>Basidiomycota</taxon>
        <taxon>Agaricomycotina</taxon>
        <taxon>Tremellomycetes</taxon>
        <taxon>Filobasidiales</taxon>
        <taxon>Filobasidiaceae</taxon>
        <taxon>Naganishia</taxon>
    </lineage>
</organism>
<gene>
    <name evidence="1" type="ORF">QFC24_000249</name>
</gene>